<keyword evidence="13" id="KW-0808">Transferase</keyword>
<proteinExistence type="inferred from homology"/>
<keyword evidence="5 10" id="KW-1133">Transmembrane helix</keyword>
<feature type="domain" description="Methyl-accepting transducer" evidence="11">
    <location>
        <begin position="298"/>
        <end position="534"/>
    </location>
</feature>
<evidence type="ECO:0000313" key="14">
    <source>
        <dbReference type="Proteomes" id="UP000278587"/>
    </source>
</evidence>
<dbReference type="CDD" id="cd19410">
    <property type="entry name" value="HK9-like_sensor"/>
    <property type="match status" value="1"/>
</dbReference>
<dbReference type="Pfam" id="PF05227">
    <property type="entry name" value="CHASE3"/>
    <property type="match status" value="1"/>
</dbReference>
<dbReference type="GO" id="GO:0016301">
    <property type="term" value="F:kinase activity"/>
    <property type="evidence" value="ECO:0007669"/>
    <property type="project" value="UniProtKB-KW"/>
</dbReference>
<sequence length="570" mass="61691">MTRMRWFQHYSCDQKTPIARHGKARLRIAIMFSKLSISQKLYFSFVAIVVLIAVLVASAYRGFEQVEDATNSNVHTYQVLSDAQLALEQLINIETGMRGFVIASKDAFLEPLVAGEKRFNEELDSLKRLTADNPEQQRRLASLGEIQKRWLDEDVHPIIALRRDLTARNIADDELDSRITSGADKAKMDSMRAILAEISATENKLLVARTQNMVDAKHLAIMILMCGGLAAAVLAAILATALGRSTTARLQLAIDAATAIANGKLDTVIDTSSHDELPKAFDRMQNRLREMIQQISQAANQLVVAVQQISGASEQLSGAIQEQSTSASMMAATIEELTVSIHHVSENADEAHQLASRSGQQSKDGAQVIENTLSSMNGIARTVQLSSTQVAGLGQHSEHISSIISVIQGIADQTNLLALNAAIEAARAGEQGRGFAVVADEVRLLAQNTGKSTKEIAGMIEKIQAGVRETVESMRSGVLEVNQGVEMAGTAGQAIVEIRDSSGKVLQVVDQISFALREQTAASQDVARNVERSAQMAEQNNMSVQELLKTSGGLKNLATSLQLEVGKFQL</sequence>
<dbReference type="Pfam" id="PF00015">
    <property type="entry name" value="MCPsignal"/>
    <property type="match status" value="1"/>
</dbReference>
<dbReference type="InterPro" id="IPR004090">
    <property type="entry name" value="Chemotax_Me-accpt_rcpt"/>
</dbReference>
<evidence type="ECO:0000259" key="12">
    <source>
        <dbReference type="PROSITE" id="PS50885"/>
    </source>
</evidence>
<name>A0A3M3AXV6_9PSED</name>
<feature type="domain" description="HAMP" evidence="12">
    <location>
        <begin position="244"/>
        <end position="293"/>
    </location>
</feature>
<dbReference type="InterPro" id="IPR004089">
    <property type="entry name" value="MCPsignal_dom"/>
</dbReference>
<dbReference type="EMBL" id="RBOC01000176">
    <property type="protein sequence ID" value="RMM04886.1"/>
    <property type="molecule type" value="Genomic_DNA"/>
</dbReference>
<keyword evidence="6 10" id="KW-0472">Membrane</keyword>
<evidence type="ECO:0000313" key="13">
    <source>
        <dbReference type="EMBL" id="RMM04886.1"/>
    </source>
</evidence>
<evidence type="ECO:0000259" key="11">
    <source>
        <dbReference type="PROSITE" id="PS50111"/>
    </source>
</evidence>
<dbReference type="SUPFAM" id="SSF58104">
    <property type="entry name" value="Methyl-accepting chemotaxis protein (MCP) signaling domain"/>
    <property type="match status" value="1"/>
</dbReference>
<dbReference type="GO" id="GO:0005886">
    <property type="term" value="C:plasma membrane"/>
    <property type="evidence" value="ECO:0007669"/>
    <property type="project" value="UniProtKB-SubCell"/>
</dbReference>
<dbReference type="AlphaFoldDB" id="A0A3M3AXV6"/>
<evidence type="ECO:0000256" key="10">
    <source>
        <dbReference type="SAM" id="Phobius"/>
    </source>
</evidence>
<dbReference type="PANTHER" id="PTHR32089">
    <property type="entry name" value="METHYL-ACCEPTING CHEMOTAXIS PROTEIN MCPB"/>
    <property type="match status" value="1"/>
</dbReference>
<organism evidence="13 14">
    <name type="scientific">Pseudomonas caricapapayae</name>
    <dbReference type="NCBI Taxonomy" id="46678"/>
    <lineage>
        <taxon>Bacteria</taxon>
        <taxon>Pseudomonadati</taxon>
        <taxon>Pseudomonadota</taxon>
        <taxon>Gammaproteobacteria</taxon>
        <taxon>Pseudomonadales</taxon>
        <taxon>Pseudomonadaceae</taxon>
        <taxon>Pseudomonas</taxon>
    </lineage>
</organism>
<protein>
    <submittedName>
        <fullName evidence="13">Histidine kinase</fullName>
    </submittedName>
</protein>
<dbReference type="GO" id="GO:0006935">
    <property type="term" value="P:chemotaxis"/>
    <property type="evidence" value="ECO:0007669"/>
    <property type="project" value="InterPro"/>
</dbReference>
<keyword evidence="7 9" id="KW-0807">Transducer</keyword>
<evidence type="ECO:0000256" key="9">
    <source>
        <dbReference type="PROSITE-ProRule" id="PRU00284"/>
    </source>
</evidence>
<dbReference type="Proteomes" id="UP000278587">
    <property type="component" value="Unassembled WGS sequence"/>
</dbReference>
<dbReference type="CDD" id="cd06225">
    <property type="entry name" value="HAMP"/>
    <property type="match status" value="1"/>
</dbReference>
<dbReference type="FunFam" id="1.10.287.950:FF:000001">
    <property type="entry name" value="Methyl-accepting chemotaxis sensory transducer"/>
    <property type="match status" value="1"/>
</dbReference>
<comment type="similarity">
    <text evidence="8">Belongs to the methyl-accepting chemotaxis (MCP) protein family.</text>
</comment>
<dbReference type="PANTHER" id="PTHR32089:SF119">
    <property type="entry name" value="METHYL-ACCEPTING CHEMOTAXIS PROTEIN CTPL"/>
    <property type="match status" value="1"/>
</dbReference>
<comment type="caution">
    <text evidence="13">The sequence shown here is derived from an EMBL/GenBank/DDBJ whole genome shotgun (WGS) entry which is preliminary data.</text>
</comment>
<comment type="subcellular location">
    <subcellularLocation>
        <location evidence="1">Cell membrane</location>
        <topology evidence="1">Multi-pass membrane protein</topology>
    </subcellularLocation>
</comment>
<dbReference type="GO" id="GO:0007165">
    <property type="term" value="P:signal transduction"/>
    <property type="evidence" value="ECO:0007669"/>
    <property type="project" value="UniProtKB-KW"/>
</dbReference>
<dbReference type="PROSITE" id="PS50111">
    <property type="entry name" value="CHEMOTAXIS_TRANSDUC_2"/>
    <property type="match status" value="1"/>
</dbReference>
<dbReference type="PRINTS" id="PR00260">
    <property type="entry name" value="CHEMTRNSDUCR"/>
</dbReference>
<evidence type="ECO:0000256" key="7">
    <source>
        <dbReference type="ARBA" id="ARBA00023224"/>
    </source>
</evidence>
<keyword evidence="2" id="KW-1003">Cell membrane</keyword>
<dbReference type="CDD" id="cd11386">
    <property type="entry name" value="MCP_signal"/>
    <property type="match status" value="1"/>
</dbReference>
<evidence type="ECO:0000256" key="3">
    <source>
        <dbReference type="ARBA" id="ARBA00022481"/>
    </source>
</evidence>
<reference evidence="13 14" key="1">
    <citation type="submission" date="2018-08" db="EMBL/GenBank/DDBJ databases">
        <title>Recombination of ecologically and evolutionarily significant loci maintains genetic cohesion in the Pseudomonas syringae species complex.</title>
        <authorList>
            <person name="Dillon M."/>
            <person name="Thakur S."/>
            <person name="Almeida R.N.D."/>
            <person name="Weir B.S."/>
            <person name="Guttman D.S."/>
        </authorList>
    </citation>
    <scope>NUCLEOTIDE SEQUENCE [LARGE SCALE GENOMIC DNA]</scope>
    <source>
        <strain evidence="13 14">ICMP 4086</strain>
    </source>
</reference>
<dbReference type="Gene3D" id="1.10.287.950">
    <property type="entry name" value="Methyl-accepting chemotaxis protein"/>
    <property type="match status" value="1"/>
</dbReference>
<dbReference type="PROSITE" id="PS50885">
    <property type="entry name" value="HAMP"/>
    <property type="match status" value="1"/>
</dbReference>
<keyword evidence="4 10" id="KW-0812">Transmembrane</keyword>
<feature type="transmembrane region" description="Helical" evidence="10">
    <location>
        <begin position="219"/>
        <end position="242"/>
    </location>
</feature>
<feature type="transmembrane region" description="Helical" evidence="10">
    <location>
        <begin position="41"/>
        <end position="63"/>
    </location>
</feature>
<dbReference type="InterPro" id="IPR003660">
    <property type="entry name" value="HAMP_dom"/>
</dbReference>
<evidence type="ECO:0000256" key="4">
    <source>
        <dbReference type="ARBA" id="ARBA00022692"/>
    </source>
</evidence>
<evidence type="ECO:0000256" key="8">
    <source>
        <dbReference type="ARBA" id="ARBA00029447"/>
    </source>
</evidence>
<dbReference type="SMART" id="SM00283">
    <property type="entry name" value="MA"/>
    <property type="match status" value="1"/>
</dbReference>
<accession>A0A3M3AXV6</accession>
<evidence type="ECO:0000256" key="1">
    <source>
        <dbReference type="ARBA" id="ARBA00004651"/>
    </source>
</evidence>
<evidence type="ECO:0000256" key="2">
    <source>
        <dbReference type="ARBA" id="ARBA00022475"/>
    </source>
</evidence>
<evidence type="ECO:0000256" key="6">
    <source>
        <dbReference type="ARBA" id="ARBA00023136"/>
    </source>
</evidence>
<keyword evidence="3" id="KW-0488">Methylation</keyword>
<dbReference type="InterPro" id="IPR007891">
    <property type="entry name" value="CHASE3"/>
</dbReference>
<dbReference type="SMART" id="SM00304">
    <property type="entry name" value="HAMP"/>
    <property type="match status" value="1"/>
</dbReference>
<dbReference type="GO" id="GO:0004888">
    <property type="term" value="F:transmembrane signaling receptor activity"/>
    <property type="evidence" value="ECO:0007669"/>
    <property type="project" value="InterPro"/>
</dbReference>
<gene>
    <name evidence="13" type="ORF">ALQ84_04740</name>
</gene>
<keyword evidence="13" id="KW-0418">Kinase</keyword>
<evidence type="ECO:0000256" key="5">
    <source>
        <dbReference type="ARBA" id="ARBA00022989"/>
    </source>
</evidence>